<dbReference type="AlphaFoldDB" id="A0A919PX70"/>
<organism evidence="5 6">
    <name type="scientific">Dactylosporangium siamense</name>
    <dbReference type="NCBI Taxonomy" id="685454"/>
    <lineage>
        <taxon>Bacteria</taxon>
        <taxon>Bacillati</taxon>
        <taxon>Actinomycetota</taxon>
        <taxon>Actinomycetes</taxon>
        <taxon>Micromonosporales</taxon>
        <taxon>Micromonosporaceae</taxon>
        <taxon>Dactylosporangium</taxon>
    </lineage>
</organism>
<keyword evidence="2" id="KW-0378">Hydrolase</keyword>
<evidence type="ECO:0000256" key="4">
    <source>
        <dbReference type="PROSITE-ProRule" id="PRU00742"/>
    </source>
</evidence>
<dbReference type="CDD" id="cd09999">
    <property type="entry name" value="Arginase-like_1"/>
    <property type="match status" value="1"/>
</dbReference>
<keyword evidence="6" id="KW-1185">Reference proteome</keyword>
<keyword evidence="3" id="KW-0464">Manganese</keyword>
<comment type="caution">
    <text evidence="5">The sequence shown here is derived from an EMBL/GenBank/DDBJ whole genome shotgun (WGS) entry which is preliminary data.</text>
</comment>
<evidence type="ECO:0008006" key="7">
    <source>
        <dbReference type="Google" id="ProtNLM"/>
    </source>
</evidence>
<evidence type="ECO:0000256" key="3">
    <source>
        <dbReference type="ARBA" id="ARBA00023211"/>
    </source>
</evidence>
<dbReference type="GO" id="GO:0005829">
    <property type="term" value="C:cytosol"/>
    <property type="evidence" value="ECO:0007669"/>
    <property type="project" value="TreeGrafter"/>
</dbReference>
<dbReference type="InterPro" id="IPR006035">
    <property type="entry name" value="Ureohydrolase"/>
</dbReference>
<protein>
    <recommendedName>
        <fullName evidence="7">Arginase</fullName>
    </recommendedName>
</protein>
<dbReference type="GO" id="GO:0004053">
    <property type="term" value="F:arginase activity"/>
    <property type="evidence" value="ECO:0007669"/>
    <property type="project" value="TreeGrafter"/>
</dbReference>
<sequence length="253" mass="26106">MSVIGVPYHLDEHLPDLDFALRPGEIVTAELAAGDLWARLAPLYSAVAGAVAAAAPAGGGDTPLVVVTGDCLTALGIVAGLQRAGTDPGIVWFDAHGDVQTPETTTSGYLAGMSLRMLTGYRPELIADRLGLHAVPEHQMVLAGARDLDPPEAAYLDGARIRRCGVADLTTAELPDRPLYVHLDMDVIRPADLPGLRFPTPGGPSAEQVADALRLLLSTGRVAAVGLACSWLPGHGAAAAIGPRLAAALGIQQ</sequence>
<dbReference type="RefSeq" id="WP_203854016.1">
    <property type="nucleotide sequence ID" value="NZ_BAAAVW010000003.1"/>
</dbReference>
<accession>A0A919PX70</accession>
<dbReference type="EMBL" id="BONQ01000179">
    <property type="protein sequence ID" value="GIG52425.1"/>
    <property type="molecule type" value="Genomic_DNA"/>
</dbReference>
<evidence type="ECO:0000313" key="6">
    <source>
        <dbReference type="Proteomes" id="UP000660611"/>
    </source>
</evidence>
<dbReference type="PRINTS" id="PR00116">
    <property type="entry name" value="ARGINASE"/>
</dbReference>
<gene>
    <name evidence="5" type="ORF">Dsi01nite_104660</name>
</gene>
<comment type="similarity">
    <text evidence="4">Belongs to the arginase family.</text>
</comment>
<name>A0A919PX70_9ACTN</name>
<evidence type="ECO:0000313" key="5">
    <source>
        <dbReference type="EMBL" id="GIG52425.1"/>
    </source>
</evidence>
<dbReference type="PROSITE" id="PS51409">
    <property type="entry name" value="ARGINASE_2"/>
    <property type="match status" value="1"/>
</dbReference>
<reference evidence="5" key="1">
    <citation type="submission" date="2021-01" db="EMBL/GenBank/DDBJ databases">
        <title>Whole genome shotgun sequence of Dactylosporangium siamense NBRC 106093.</title>
        <authorList>
            <person name="Komaki H."/>
            <person name="Tamura T."/>
        </authorList>
    </citation>
    <scope>NUCLEOTIDE SEQUENCE</scope>
    <source>
        <strain evidence="5">NBRC 106093</strain>
    </source>
</reference>
<dbReference type="SUPFAM" id="SSF52768">
    <property type="entry name" value="Arginase/deacetylase"/>
    <property type="match status" value="1"/>
</dbReference>
<dbReference type="Gene3D" id="3.40.800.10">
    <property type="entry name" value="Ureohydrolase domain"/>
    <property type="match status" value="1"/>
</dbReference>
<dbReference type="InterPro" id="IPR023696">
    <property type="entry name" value="Ureohydrolase_dom_sf"/>
</dbReference>
<dbReference type="GO" id="GO:0030145">
    <property type="term" value="F:manganese ion binding"/>
    <property type="evidence" value="ECO:0007669"/>
    <property type="project" value="TreeGrafter"/>
</dbReference>
<proteinExistence type="inferred from homology"/>
<evidence type="ECO:0000256" key="2">
    <source>
        <dbReference type="ARBA" id="ARBA00022801"/>
    </source>
</evidence>
<evidence type="ECO:0000256" key="1">
    <source>
        <dbReference type="ARBA" id="ARBA00022723"/>
    </source>
</evidence>
<keyword evidence="1" id="KW-0479">Metal-binding</keyword>
<dbReference type="PANTHER" id="PTHR43782:SF3">
    <property type="entry name" value="ARGINASE"/>
    <property type="match status" value="1"/>
</dbReference>
<dbReference type="PANTHER" id="PTHR43782">
    <property type="entry name" value="ARGINASE"/>
    <property type="match status" value="1"/>
</dbReference>
<dbReference type="Proteomes" id="UP000660611">
    <property type="component" value="Unassembled WGS sequence"/>
</dbReference>
<dbReference type="Pfam" id="PF00491">
    <property type="entry name" value="Arginase"/>
    <property type="match status" value="1"/>
</dbReference>